<dbReference type="EMBL" id="FNYT01000008">
    <property type="protein sequence ID" value="SEJ13971.1"/>
    <property type="molecule type" value="Genomic_DNA"/>
</dbReference>
<dbReference type="InterPro" id="IPR009057">
    <property type="entry name" value="Homeodomain-like_sf"/>
</dbReference>
<dbReference type="RefSeq" id="WP_068623011.1">
    <property type="nucleotide sequence ID" value="NZ_FJNB01000011.1"/>
</dbReference>
<dbReference type="PANTHER" id="PTHR43479">
    <property type="entry name" value="ACREF/ENVCD OPERON REPRESSOR-RELATED"/>
    <property type="match status" value="1"/>
</dbReference>
<dbReference type="OrthoDB" id="9780824at2"/>
<dbReference type="InterPro" id="IPR001647">
    <property type="entry name" value="HTH_TetR"/>
</dbReference>
<evidence type="ECO:0000256" key="2">
    <source>
        <dbReference type="PROSITE-ProRule" id="PRU00335"/>
    </source>
</evidence>
<name>A0A143YUI0_9LACT</name>
<reference evidence="4 6" key="1">
    <citation type="submission" date="2016-02" db="EMBL/GenBank/DDBJ databases">
        <authorList>
            <person name="Wen L."/>
            <person name="He K."/>
            <person name="Yang H."/>
        </authorList>
    </citation>
    <scope>NUCLEOTIDE SEQUENCE [LARGE SCALE GENOMIC DNA]</scope>
    <source>
        <strain evidence="4">Trichococcus_R210</strain>
    </source>
</reference>
<evidence type="ECO:0000313" key="4">
    <source>
        <dbReference type="EMBL" id="CZQ99118.1"/>
    </source>
</evidence>
<dbReference type="Pfam" id="PF00440">
    <property type="entry name" value="TetR_N"/>
    <property type="match status" value="1"/>
</dbReference>
<dbReference type="InterPro" id="IPR023772">
    <property type="entry name" value="DNA-bd_HTH_TetR-type_CS"/>
</dbReference>
<feature type="domain" description="HTH tetR-type" evidence="3">
    <location>
        <begin position="19"/>
        <end position="79"/>
    </location>
</feature>
<dbReference type="PROSITE" id="PS01081">
    <property type="entry name" value="HTH_TETR_1"/>
    <property type="match status" value="1"/>
</dbReference>
<gene>
    <name evidence="5" type="ORF">SAMN05216375_10856</name>
    <name evidence="4" type="ORF">TR210_1618</name>
</gene>
<evidence type="ECO:0000313" key="7">
    <source>
        <dbReference type="Proteomes" id="UP000199280"/>
    </source>
</evidence>
<evidence type="ECO:0000259" key="3">
    <source>
        <dbReference type="PROSITE" id="PS50977"/>
    </source>
</evidence>
<dbReference type="PANTHER" id="PTHR43479:SF11">
    <property type="entry name" value="ACREF_ENVCD OPERON REPRESSOR-RELATED"/>
    <property type="match status" value="1"/>
</dbReference>
<reference evidence="5 7" key="2">
    <citation type="submission" date="2016-10" db="EMBL/GenBank/DDBJ databases">
        <authorList>
            <person name="Varghese N."/>
            <person name="Submissions S."/>
        </authorList>
    </citation>
    <scope>NUCLEOTIDE SEQUENCE [LARGE SCALE GENOMIC DNA]</scope>
    <source>
        <strain evidence="5 7">DSM 22150</strain>
    </source>
</reference>
<dbReference type="EMBL" id="FJNB01000011">
    <property type="protein sequence ID" value="CZQ99118.1"/>
    <property type="molecule type" value="Genomic_DNA"/>
</dbReference>
<dbReference type="AlphaFoldDB" id="A0A143YUI0"/>
<protein>
    <submittedName>
        <fullName evidence="4">Tetr bacterial regulatory protein hth signature</fullName>
    </submittedName>
    <submittedName>
        <fullName evidence="5">Transcriptional regulator, TetR family</fullName>
    </submittedName>
</protein>
<accession>A0A143YUI0</accession>
<dbReference type="GO" id="GO:0003677">
    <property type="term" value="F:DNA binding"/>
    <property type="evidence" value="ECO:0007669"/>
    <property type="project" value="UniProtKB-UniRule"/>
</dbReference>
<sequence length="220" mass="25611">MEKFVEALKQKIRSKEGLSPKMQDILDACVVLFSTKGFSNTSTKDIAKAANVAEGTIYKHFGTKENLLYATIFPILRDIISTEALAQVQQFRKSAENAPFEQFVEFIVRKDVMMPEEHFQSGKIFISEMMYDKERYKKFIKMIPKDLIEGIYAILDGYKEKNEIVDWPNPVIWQYIMSVLFGNHLTHYVLFTDTKRDKEAEITYLTQQIVKGLKPDKHQH</sequence>
<keyword evidence="1 2" id="KW-0238">DNA-binding</keyword>
<dbReference type="Gene3D" id="1.10.357.10">
    <property type="entry name" value="Tetracycline Repressor, domain 2"/>
    <property type="match status" value="1"/>
</dbReference>
<organism evidence="4 6">
    <name type="scientific">Trichococcus ilyis</name>
    <dbReference type="NCBI Taxonomy" id="640938"/>
    <lineage>
        <taxon>Bacteria</taxon>
        <taxon>Bacillati</taxon>
        <taxon>Bacillota</taxon>
        <taxon>Bacilli</taxon>
        <taxon>Lactobacillales</taxon>
        <taxon>Carnobacteriaceae</taxon>
        <taxon>Trichococcus</taxon>
    </lineage>
</organism>
<dbReference type="PROSITE" id="PS50977">
    <property type="entry name" value="HTH_TETR_2"/>
    <property type="match status" value="1"/>
</dbReference>
<dbReference type="InterPro" id="IPR050624">
    <property type="entry name" value="HTH-type_Tx_Regulator"/>
</dbReference>
<dbReference type="SUPFAM" id="SSF46689">
    <property type="entry name" value="Homeodomain-like"/>
    <property type="match status" value="1"/>
</dbReference>
<dbReference type="STRING" id="640938.TR210_1618"/>
<dbReference type="Proteomes" id="UP000076878">
    <property type="component" value="Unassembled WGS sequence"/>
</dbReference>
<keyword evidence="7" id="KW-1185">Reference proteome</keyword>
<proteinExistence type="predicted"/>
<evidence type="ECO:0000256" key="1">
    <source>
        <dbReference type="ARBA" id="ARBA00023125"/>
    </source>
</evidence>
<feature type="DNA-binding region" description="H-T-H motif" evidence="2">
    <location>
        <begin position="42"/>
        <end position="61"/>
    </location>
</feature>
<dbReference type="PRINTS" id="PR00455">
    <property type="entry name" value="HTHTETR"/>
</dbReference>
<evidence type="ECO:0000313" key="5">
    <source>
        <dbReference type="EMBL" id="SEJ13971.1"/>
    </source>
</evidence>
<evidence type="ECO:0000313" key="6">
    <source>
        <dbReference type="Proteomes" id="UP000076878"/>
    </source>
</evidence>
<dbReference type="Proteomes" id="UP000199280">
    <property type="component" value="Unassembled WGS sequence"/>
</dbReference>